<dbReference type="RefSeq" id="XP_004345425.2">
    <property type="nucleotide sequence ID" value="XM_004345375.2"/>
</dbReference>
<feature type="region of interest" description="Disordered" evidence="8">
    <location>
        <begin position="257"/>
        <end position="285"/>
    </location>
</feature>
<dbReference type="PANTHER" id="PTHR11006">
    <property type="entry name" value="PROTEIN ARGININE N-METHYLTRANSFERASE"/>
    <property type="match status" value="1"/>
</dbReference>
<evidence type="ECO:0000256" key="7">
    <source>
        <dbReference type="PROSITE-ProRule" id="PRU01015"/>
    </source>
</evidence>
<dbReference type="InterPro" id="IPR055135">
    <property type="entry name" value="PRMT_dom"/>
</dbReference>
<dbReference type="Pfam" id="PF13649">
    <property type="entry name" value="Methyltransf_25"/>
    <property type="match status" value="1"/>
</dbReference>
<dbReference type="STRING" id="595528.A0A0D2VV93"/>
<feature type="region of interest" description="Disordered" evidence="8">
    <location>
        <begin position="172"/>
        <end position="232"/>
    </location>
</feature>
<evidence type="ECO:0000313" key="11">
    <source>
        <dbReference type="EMBL" id="KJE95382.1"/>
    </source>
</evidence>
<dbReference type="InterPro" id="IPR036236">
    <property type="entry name" value="Znf_C2H2_sf"/>
</dbReference>
<accession>A0A0D2VV93</accession>
<dbReference type="GO" id="GO:0042054">
    <property type="term" value="F:histone methyltransferase activity"/>
    <property type="evidence" value="ECO:0007669"/>
    <property type="project" value="TreeGrafter"/>
</dbReference>
<dbReference type="GO" id="GO:0035242">
    <property type="term" value="F:protein-arginine omega-N asymmetric methyltransferase activity"/>
    <property type="evidence" value="ECO:0007669"/>
    <property type="project" value="UniProtKB-EC"/>
</dbReference>
<comment type="catalytic activity">
    <reaction evidence="5">
        <text>L-arginyl-[protein] + 2 S-adenosyl-L-methionine = N(omega),N(omega)-dimethyl-L-arginyl-[protein] + 2 S-adenosyl-L-homocysteine + 2 H(+)</text>
        <dbReference type="Rhea" id="RHEA:48096"/>
        <dbReference type="Rhea" id="RHEA-COMP:10532"/>
        <dbReference type="Rhea" id="RHEA-COMP:11991"/>
        <dbReference type="ChEBI" id="CHEBI:15378"/>
        <dbReference type="ChEBI" id="CHEBI:29965"/>
        <dbReference type="ChEBI" id="CHEBI:57856"/>
        <dbReference type="ChEBI" id="CHEBI:59789"/>
        <dbReference type="ChEBI" id="CHEBI:61897"/>
        <dbReference type="EC" id="2.1.1.319"/>
    </reaction>
    <physiologicalReaction direction="left-to-right" evidence="5">
        <dbReference type="Rhea" id="RHEA:48097"/>
    </physiologicalReaction>
</comment>
<protein>
    <recommendedName>
        <fullName evidence="1">type I protein arginine methyltransferase</fullName>
        <ecNumber evidence="1">2.1.1.319</ecNumber>
    </recommendedName>
</protein>
<dbReference type="InterPro" id="IPR029063">
    <property type="entry name" value="SAM-dependent_MTases_sf"/>
</dbReference>
<dbReference type="Pfam" id="PF22528">
    <property type="entry name" value="PRMT_C"/>
    <property type="match status" value="1"/>
</dbReference>
<dbReference type="FunFam" id="2.70.160.11:FF:000001">
    <property type="entry name" value="Blast:Protein arginine N-methyltransferase 1"/>
    <property type="match status" value="1"/>
</dbReference>
<evidence type="ECO:0000259" key="9">
    <source>
        <dbReference type="Pfam" id="PF13649"/>
    </source>
</evidence>
<name>A0A0D2VV93_CAPO3</name>
<dbReference type="EC" id="2.1.1.319" evidence="1"/>
<dbReference type="Gene3D" id="2.70.160.11">
    <property type="entry name" value="Hnrnp arginine n-methyltransferase1"/>
    <property type="match status" value="1"/>
</dbReference>
<evidence type="ECO:0000256" key="3">
    <source>
        <dbReference type="ARBA" id="ARBA00022679"/>
    </source>
</evidence>
<sequence length="643" mass="70868">MSALQQEQRAQAEQAKQAARYNNAGNANDHDGDEDDVEDDEDGDWEDDDELLADEPATCLFCPEVLASASDVFMHCAQSHAFDLDTVRRAHALDEYGCIKLVNLVRTRVAGSVSSIATQAQAQAQAQAQTTKALLQFEDVIKPSELVALLADDAWLAPVMQDDAVLQYPFDECPAANEDDNGEDTVKADSQQAQGHAAKTSAGKAAASADNKDDDDDDAPPELLDGDAALPVDPRLQAMAELDPEYRAMLATIGTGGEASTSAAADNSSARRRDSVSSHGSAEMDNSSADKLDYYFASYSRSGIHEEMLKDKVRTEGYRDFMYKNKDLLRGKTVLDVGCGTGILCMFAARAGATKVIGIDRSNIIDQALLNVKENGLDHIITLIRGKVEDVTLPVDGVDIIISEWMGYMLLYESMLDTVLYARDKWLRGYSSANSRIVRGVSDPATTTVIPSTGGVYPDKFAMYMVALDDQDWKNSRINFWDDVYGFKMTAMRPTTMVEPGVDFVDPATIITAPCLFKGLDMHTVRLEDLEFTAPIHLTFTRDGTCHALASYFDTSFEHQCSEMVYFSTGPQSPDTHWKQTIFYLNQEFPVHAGDLLSGEIVLQRSRENHRALRMTLSFIVERVHREGVDSTPVKVDQLFLMD</sequence>
<feature type="domain" description="Protein arginine N-methyltransferase" evidence="10">
    <location>
        <begin position="462"/>
        <end position="621"/>
    </location>
</feature>
<dbReference type="Gene3D" id="3.40.50.150">
    <property type="entry name" value="Vaccinia Virus protein VP39"/>
    <property type="match status" value="1"/>
</dbReference>
<dbReference type="SUPFAM" id="SSF57667">
    <property type="entry name" value="beta-beta-alpha zinc fingers"/>
    <property type="match status" value="1"/>
</dbReference>
<feature type="compositionally biased region" description="Low complexity" evidence="8">
    <location>
        <begin position="258"/>
        <end position="268"/>
    </location>
</feature>
<evidence type="ECO:0000256" key="4">
    <source>
        <dbReference type="ARBA" id="ARBA00022691"/>
    </source>
</evidence>
<keyword evidence="12" id="KW-1185">Reference proteome</keyword>
<feature type="region of interest" description="Disordered" evidence="8">
    <location>
        <begin position="1"/>
        <end position="48"/>
    </location>
</feature>
<dbReference type="SUPFAM" id="SSF53335">
    <property type="entry name" value="S-adenosyl-L-methionine-dependent methyltransferases"/>
    <property type="match status" value="1"/>
</dbReference>
<keyword evidence="2 7" id="KW-0489">Methyltransferase</keyword>
<dbReference type="GO" id="GO:0032259">
    <property type="term" value="P:methylation"/>
    <property type="evidence" value="ECO:0007669"/>
    <property type="project" value="UniProtKB-KW"/>
</dbReference>
<dbReference type="GO" id="GO:0005634">
    <property type="term" value="C:nucleus"/>
    <property type="evidence" value="ECO:0007669"/>
    <property type="project" value="TreeGrafter"/>
</dbReference>
<dbReference type="PROSITE" id="PS51678">
    <property type="entry name" value="SAM_MT_PRMT"/>
    <property type="match status" value="1"/>
</dbReference>
<gene>
    <name evidence="11" type="ORF">CAOG_005835</name>
</gene>
<feature type="compositionally biased region" description="Acidic residues" evidence="8">
    <location>
        <begin position="31"/>
        <end position="48"/>
    </location>
</feature>
<feature type="domain" description="Methyltransferase" evidence="9">
    <location>
        <begin position="334"/>
        <end position="411"/>
    </location>
</feature>
<dbReference type="CDD" id="cd02440">
    <property type="entry name" value="AdoMet_MTases"/>
    <property type="match status" value="1"/>
</dbReference>
<dbReference type="InParanoid" id="A0A0D2VV93"/>
<evidence type="ECO:0000256" key="6">
    <source>
        <dbReference type="ARBA" id="ARBA00049303"/>
    </source>
</evidence>
<feature type="compositionally biased region" description="Low complexity" evidence="8">
    <location>
        <begin position="197"/>
        <end position="209"/>
    </location>
</feature>
<evidence type="ECO:0000256" key="1">
    <source>
        <dbReference type="ARBA" id="ARBA00011925"/>
    </source>
</evidence>
<dbReference type="PhylomeDB" id="A0A0D2VV93"/>
<proteinExistence type="predicted"/>
<keyword evidence="4 7" id="KW-0949">S-adenosyl-L-methionine</keyword>
<dbReference type="InterPro" id="IPR041698">
    <property type="entry name" value="Methyltransf_25"/>
</dbReference>
<dbReference type="OrthoDB" id="7848332at2759"/>
<evidence type="ECO:0000256" key="8">
    <source>
        <dbReference type="SAM" id="MobiDB-lite"/>
    </source>
</evidence>
<evidence type="ECO:0000256" key="5">
    <source>
        <dbReference type="ARBA" id="ARBA00047384"/>
    </source>
</evidence>
<organism evidence="11 12">
    <name type="scientific">Capsaspora owczarzaki (strain ATCC 30864)</name>
    <dbReference type="NCBI Taxonomy" id="595528"/>
    <lineage>
        <taxon>Eukaryota</taxon>
        <taxon>Filasterea</taxon>
        <taxon>Capsaspora</taxon>
    </lineage>
</organism>
<evidence type="ECO:0000313" key="12">
    <source>
        <dbReference type="Proteomes" id="UP000008743"/>
    </source>
</evidence>
<comment type="catalytic activity">
    <reaction evidence="6">
        <text>L-arginyl-[protein] + S-adenosyl-L-methionine = N(omega)-methyl-L-arginyl-[protein] + S-adenosyl-L-homocysteine + H(+)</text>
        <dbReference type="Rhea" id="RHEA:48100"/>
        <dbReference type="Rhea" id="RHEA-COMP:10532"/>
        <dbReference type="Rhea" id="RHEA-COMP:11990"/>
        <dbReference type="ChEBI" id="CHEBI:15378"/>
        <dbReference type="ChEBI" id="CHEBI:29965"/>
        <dbReference type="ChEBI" id="CHEBI:57856"/>
        <dbReference type="ChEBI" id="CHEBI:59789"/>
        <dbReference type="ChEBI" id="CHEBI:65280"/>
    </reaction>
    <physiologicalReaction direction="left-to-right" evidence="6">
        <dbReference type="Rhea" id="RHEA:48101"/>
    </physiologicalReaction>
</comment>
<dbReference type="eggNOG" id="KOG1499">
    <property type="taxonomic scope" value="Eukaryota"/>
</dbReference>
<feature type="compositionally biased region" description="Low complexity" evidence="8">
    <location>
        <begin position="221"/>
        <end position="231"/>
    </location>
</feature>
<keyword evidence="3 7" id="KW-0808">Transferase</keyword>
<dbReference type="InterPro" id="IPR025799">
    <property type="entry name" value="Arg_MeTrfase"/>
</dbReference>
<feature type="compositionally biased region" description="Low complexity" evidence="8">
    <location>
        <begin position="1"/>
        <end position="20"/>
    </location>
</feature>
<evidence type="ECO:0000256" key="2">
    <source>
        <dbReference type="ARBA" id="ARBA00022603"/>
    </source>
</evidence>
<dbReference type="EMBL" id="KE346369">
    <property type="protein sequence ID" value="KJE95382.1"/>
    <property type="molecule type" value="Genomic_DNA"/>
</dbReference>
<dbReference type="AlphaFoldDB" id="A0A0D2VV93"/>
<dbReference type="Proteomes" id="UP000008743">
    <property type="component" value="Unassembled WGS sequence"/>
</dbReference>
<evidence type="ECO:0000259" key="10">
    <source>
        <dbReference type="Pfam" id="PF22528"/>
    </source>
</evidence>
<reference evidence="12" key="1">
    <citation type="submission" date="2011-02" db="EMBL/GenBank/DDBJ databases">
        <title>The Genome Sequence of Capsaspora owczarzaki ATCC 30864.</title>
        <authorList>
            <person name="Russ C."/>
            <person name="Cuomo C."/>
            <person name="Burger G."/>
            <person name="Gray M.W."/>
            <person name="Holland P.W.H."/>
            <person name="King N."/>
            <person name="Lang F.B.F."/>
            <person name="Roger A.J."/>
            <person name="Ruiz-Trillo I."/>
            <person name="Young S.K."/>
            <person name="Zeng Q."/>
            <person name="Gargeya S."/>
            <person name="Alvarado L."/>
            <person name="Berlin A."/>
            <person name="Chapman S.B."/>
            <person name="Chen Z."/>
            <person name="Freedman E."/>
            <person name="Gellesch M."/>
            <person name="Goldberg J."/>
            <person name="Griggs A."/>
            <person name="Gujja S."/>
            <person name="Heilman E."/>
            <person name="Heiman D."/>
            <person name="Howarth C."/>
            <person name="Mehta T."/>
            <person name="Neiman D."/>
            <person name="Pearson M."/>
            <person name="Roberts A."/>
            <person name="Saif S."/>
            <person name="Shea T."/>
            <person name="Shenoy N."/>
            <person name="Sisk P."/>
            <person name="Stolte C."/>
            <person name="Sykes S."/>
            <person name="White J."/>
            <person name="Yandava C."/>
            <person name="Haas B."/>
            <person name="Nusbaum C."/>
            <person name="Birren B."/>
        </authorList>
    </citation>
    <scope>NUCLEOTIDE SEQUENCE</scope>
    <source>
        <strain evidence="12">ATCC 30864</strain>
    </source>
</reference>
<dbReference type="PANTHER" id="PTHR11006:SF53">
    <property type="entry name" value="PROTEIN ARGININE N-METHYLTRANSFERASE 3"/>
    <property type="match status" value="1"/>
</dbReference>
<dbReference type="FunFam" id="3.40.50.150:FF:000003">
    <property type="entry name" value="Blast:Protein arginine N-methyltransferase 1"/>
    <property type="match status" value="1"/>
</dbReference>